<dbReference type="GeneID" id="104770417"/>
<evidence type="ECO:0000313" key="3">
    <source>
        <dbReference type="RefSeq" id="XP_010493142.1"/>
    </source>
</evidence>
<reference evidence="2" key="1">
    <citation type="journal article" date="2014" name="Nat. Commun.">
        <title>The emerging biofuel crop Camelina sativa retains a highly undifferentiated hexaploid genome structure.</title>
        <authorList>
            <person name="Kagale S."/>
            <person name="Koh C."/>
            <person name="Nixon J."/>
            <person name="Bollina V."/>
            <person name="Clarke W.E."/>
            <person name="Tuteja R."/>
            <person name="Spillane C."/>
            <person name="Robinson S.J."/>
            <person name="Links M.G."/>
            <person name="Clarke C."/>
            <person name="Higgins E.E."/>
            <person name="Huebert T."/>
            <person name="Sharpe A.G."/>
            <person name="Parkin I.A."/>
        </authorList>
    </citation>
    <scope>NUCLEOTIDE SEQUENCE [LARGE SCALE GENOMIC DNA]</scope>
    <source>
        <strain evidence="2">cv. DH55</strain>
    </source>
</reference>
<accession>A0ABM0XZA5</accession>
<proteinExistence type="predicted"/>
<dbReference type="PANTHER" id="PTHR33132">
    <property type="entry name" value="OSJNBB0118P14.9 PROTEIN"/>
    <property type="match status" value="1"/>
</dbReference>
<dbReference type="Proteomes" id="UP000694864">
    <property type="component" value="Chromosome 20"/>
</dbReference>
<reference evidence="3" key="2">
    <citation type="submission" date="2025-08" db="UniProtKB">
        <authorList>
            <consortium name="RefSeq"/>
        </authorList>
    </citation>
    <scope>IDENTIFICATION</scope>
    <source>
        <tissue evidence="3">Leaf</tissue>
    </source>
</reference>
<dbReference type="PANTHER" id="PTHR33132:SF113">
    <property type="entry name" value="SERINE-RICH PROTEIN-LIKE PROTEIN"/>
    <property type="match status" value="1"/>
</dbReference>
<dbReference type="RefSeq" id="XP_010493142.1">
    <property type="nucleotide sequence ID" value="XM_010494840.2"/>
</dbReference>
<feature type="compositionally biased region" description="Low complexity" evidence="1">
    <location>
        <begin position="1"/>
        <end position="20"/>
    </location>
</feature>
<organism evidence="2 3">
    <name type="scientific">Camelina sativa</name>
    <name type="common">False flax</name>
    <name type="synonym">Myagrum sativum</name>
    <dbReference type="NCBI Taxonomy" id="90675"/>
    <lineage>
        <taxon>Eukaryota</taxon>
        <taxon>Viridiplantae</taxon>
        <taxon>Streptophyta</taxon>
        <taxon>Embryophyta</taxon>
        <taxon>Tracheophyta</taxon>
        <taxon>Spermatophyta</taxon>
        <taxon>Magnoliopsida</taxon>
        <taxon>eudicotyledons</taxon>
        <taxon>Gunneridae</taxon>
        <taxon>Pentapetalae</taxon>
        <taxon>rosids</taxon>
        <taxon>malvids</taxon>
        <taxon>Brassicales</taxon>
        <taxon>Brassicaceae</taxon>
        <taxon>Camelineae</taxon>
        <taxon>Camelina</taxon>
    </lineage>
</organism>
<feature type="region of interest" description="Disordered" evidence="1">
    <location>
        <begin position="1"/>
        <end position="34"/>
    </location>
</feature>
<evidence type="ECO:0000256" key="1">
    <source>
        <dbReference type="SAM" id="MobiDB-lite"/>
    </source>
</evidence>
<sequence>MAATGRSSRSVLRPLSSSQRFHNHRQRSPSPCNNLNLRLKFSSSSGNIPNKPSSSVVALSSNNHHQKRKCLCSPTTHPGSFRCAFHRRLEHERSKTLASSNRGDDTVRVSVGLNLRKLALINSLAKIGSVEAERFRRCLAANLVKPPSFHDIRRPEFRPRLSRFFELHKDQDLTRS</sequence>
<name>A0ABM0XZA5_CAMSA</name>
<keyword evidence="2" id="KW-1185">Reference proteome</keyword>
<protein>
    <submittedName>
        <fullName evidence="3">Uncharacterized protein LOC104770417</fullName>
    </submittedName>
</protein>
<evidence type="ECO:0000313" key="2">
    <source>
        <dbReference type="Proteomes" id="UP000694864"/>
    </source>
</evidence>
<gene>
    <name evidence="3" type="primary">LOC104770417</name>
</gene>